<sequence length="98" mass="11133">MRMPSERSISTLLLLILMSASLFSASFAGEHRKLLHRSAPTLFANAFKHEYSSRKFGGDEEQQIRLPRSRILVVKTNDYGNYEPTPALTKPPFKLIPN</sequence>
<organism evidence="1 2">
    <name type="scientific">Dioscorea alata</name>
    <name type="common">Purple yam</name>
    <dbReference type="NCBI Taxonomy" id="55571"/>
    <lineage>
        <taxon>Eukaryota</taxon>
        <taxon>Viridiplantae</taxon>
        <taxon>Streptophyta</taxon>
        <taxon>Embryophyta</taxon>
        <taxon>Tracheophyta</taxon>
        <taxon>Spermatophyta</taxon>
        <taxon>Magnoliopsida</taxon>
        <taxon>Liliopsida</taxon>
        <taxon>Dioscoreales</taxon>
        <taxon>Dioscoreaceae</taxon>
        <taxon>Dioscorea</taxon>
    </lineage>
</organism>
<proteinExistence type="predicted"/>
<name>A0ACB7UEY1_DIOAL</name>
<dbReference type="EMBL" id="CM037027">
    <property type="protein sequence ID" value="KAH7658810.1"/>
    <property type="molecule type" value="Genomic_DNA"/>
</dbReference>
<accession>A0ACB7UEY1</accession>
<keyword evidence="2" id="KW-1185">Reference proteome</keyword>
<reference evidence="2" key="1">
    <citation type="journal article" date="2022" name="Nat. Commun.">
        <title>Chromosome evolution and the genetic basis of agronomically important traits in greater yam.</title>
        <authorList>
            <person name="Bredeson J.V."/>
            <person name="Lyons J.B."/>
            <person name="Oniyinde I.O."/>
            <person name="Okereke N.R."/>
            <person name="Kolade O."/>
            <person name="Nnabue I."/>
            <person name="Nwadili C.O."/>
            <person name="Hribova E."/>
            <person name="Parker M."/>
            <person name="Nwogha J."/>
            <person name="Shu S."/>
            <person name="Carlson J."/>
            <person name="Kariba R."/>
            <person name="Muthemba S."/>
            <person name="Knop K."/>
            <person name="Barton G.J."/>
            <person name="Sherwood A.V."/>
            <person name="Lopez-Montes A."/>
            <person name="Asiedu R."/>
            <person name="Jamnadass R."/>
            <person name="Muchugi A."/>
            <person name="Goodstein D."/>
            <person name="Egesi C.N."/>
            <person name="Featherston J."/>
            <person name="Asfaw A."/>
            <person name="Simpson G.G."/>
            <person name="Dolezel J."/>
            <person name="Hendre P.S."/>
            <person name="Van Deynze A."/>
            <person name="Kumar P.L."/>
            <person name="Obidiegwu J.E."/>
            <person name="Bhattacharjee R."/>
            <person name="Rokhsar D.S."/>
        </authorList>
    </citation>
    <scope>NUCLEOTIDE SEQUENCE [LARGE SCALE GENOMIC DNA]</scope>
    <source>
        <strain evidence="2">cv. TDa95/00328</strain>
    </source>
</reference>
<protein>
    <submittedName>
        <fullName evidence="1">Uncharacterized protein</fullName>
    </submittedName>
</protein>
<comment type="caution">
    <text evidence="1">The sequence shown here is derived from an EMBL/GenBank/DDBJ whole genome shotgun (WGS) entry which is preliminary data.</text>
</comment>
<evidence type="ECO:0000313" key="1">
    <source>
        <dbReference type="EMBL" id="KAH7658810.1"/>
    </source>
</evidence>
<gene>
    <name evidence="1" type="ORF">IHE45_17G114100</name>
</gene>
<evidence type="ECO:0000313" key="2">
    <source>
        <dbReference type="Proteomes" id="UP000827976"/>
    </source>
</evidence>
<dbReference type="Proteomes" id="UP000827976">
    <property type="component" value="Chromosome 17"/>
</dbReference>